<evidence type="ECO:0000259" key="7">
    <source>
        <dbReference type="PROSITE" id="PS51755"/>
    </source>
</evidence>
<dbReference type="InterPro" id="IPR016032">
    <property type="entry name" value="Sig_transdc_resp-reg_C-effctor"/>
</dbReference>
<dbReference type="EMBL" id="BOMB01000040">
    <property type="protein sequence ID" value="GID15288.1"/>
    <property type="molecule type" value="Genomic_DNA"/>
</dbReference>
<feature type="repeat" description="TPR" evidence="5">
    <location>
        <begin position="822"/>
        <end position="855"/>
    </location>
</feature>
<comment type="caution">
    <text evidence="8">The sequence shown here is derived from an EMBL/GenBank/DDBJ whole genome shotgun (WGS) entry which is preliminary data.</text>
</comment>
<dbReference type="PRINTS" id="PR00364">
    <property type="entry name" value="DISEASERSIST"/>
</dbReference>
<evidence type="ECO:0000256" key="2">
    <source>
        <dbReference type="ARBA" id="ARBA00023015"/>
    </source>
</evidence>
<sequence length="922" mass="99245">MADLRLLGPVEIRSDGRLLDTGTAKQQAVLAVLLLDADRPVPVDTLIGRVWGDAPPPTARGTLQAHLSRIRRTLTGVADLEHRAGAYRLRVDRDDVDLYRARRLVADSRTGGVADERRAELLRTAAGSWRGEPLSGLDGAWFGRMRETLLRQRLDILAEWAGVALRLGDAGAVVDVLGPVHTDEPLVEPVAEALMRALAATGREAEALTVYDTFRRGLADALGADPSTGMQRLYREILAGDPAPRPAPPAGPRPAQLPGDLGALFSGRTEQLGRLDKALGAASLVVVSGAAGVGKTSLVVRWARGVADRFPDGQLHTNLLGHSPGPSAEPRGVLRRFLTALGVDARRIPAGQDELVDLYRSMLADRRVLVVLDNARDADQVRPLLPGSAASLVVVTSRNQLPGLIAAEGAVPLPLDEPSHGEALDLLARRLGAERVAAEPAAVDRVVRLCDRLPLALSVFAAGAALRPEHPLTALADALAATPGRLDALDLGDDSTDVRAAFSWSYAALGADAQRLYRLVGLHPGPEVSLAAAADLTGWPEPRTRRALTELTRAHLLTEPVPARYGCHDLLREHAAELAADTDTPADRDAALARLLDGYLHTAHAAAVLLDTHREQLVAPPVHPRADTPAPLADHGAALTWLTTEYPNLLAALHLCARRHLDRYTWHLAWCLYPLYYNRGHWTEQVNAQQLALAAAQRRDDTHCAAYSEHALAVSYQRLDRRDEALDRFRNAIALYDRLDDPASRARVHYSLAWLHTTDEEYEQAIEQARLGLQYDTGTGRGRALETIGWGEIQLGRPTDAIASLTGAVDIYREQANRNGEAAATDSLGDAYTAAGDHATAITCYQRAVDLTAELGDRYHEALCRHNLGIAYHRAGRTDDARAALTASLAILDAIGHADAAHVRATLTTLDPPVPAAQPSSP</sequence>
<dbReference type="Proteomes" id="UP000612808">
    <property type="component" value="Unassembled WGS sequence"/>
</dbReference>
<protein>
    <submittedName>
        <fullName evidence="8">SARP family transcriptional regulator</fullName>
    </submittedName>
</protein>
<dbReference type="CDD" id="cd15831">
    <property type="entry name" value="BTAD"/>
    <property type="match status" value="1"/>
</dbReference>
<dbReference type="SUPFAM" id="SSF52540">
    <property type="entry name" value="P-loop containing nucleoside triphosphate hydrolases"/>
    <property type="match status" value="1"/>
</dbReference>
<evidence type="ECO:0000256" key="1">
    <source>
        <dbReference type="ARBA" id="ARBA00005820"/>
    </source>
</evidence>
<dbReference type="InterPro" id="IPR051677">
    <property type="entry name" value="AfsR-DnrI-RedD_regulator"/>
</dbReference>
<dbReference type="PANTHER" id="PTHR35807">
    <property type="entry name" value="TRANSCRIPTIONAL REGULATOR REDD-RELATED"/>
    <property type="match status" value="1"/>
</dbReference>
<reference evidence="8" key="1">
    <citation type="submission" date="2021-01" db="EMBL/GenBank/DDBJ databases">
        <title>Whole genome shotgun sequence of Actinocatenispora rupis NBRC 107355.</title>
        <authorList>
            <person name="Komaki H."/>
            <person name="Tamura T."/>
        </authorList>
    </citation>
    <scope>NUCLEOTIDE SEQUENCE</scope>
    <source>
        <strain evidence="8">NBRC 107355</strain>
    </source>
</reference>
<keyword evidence="2" id="KW-0805">Transcription regulation</keyword>
<name>A0A8J3JHY1_9ACTN</name>
<dbReference type="GO" id="GO:0003677">
    <property type="term" value="F:DNA binding"/>
    <property type="evidence" value="ECO:0007669"/>
    <property type="project" value="UniProtKB-UniRule"/>
</dbReference>
<evidence type="ECO:0000313" key="8">
    <source>
        <dbReference type="EMBL" id="GID15288.1"/>
    </source>
</evidence>
<dbReference type="InterPro" id="IPR005158">
    <property type="entry name" value="BTAD"/>
</dbReference>
<dbReference type="Gene3D" id="1.25.40.10">
    <property type="entry name" value="Tetratricopeptide repeat domain"/>
    <property type="match status" value="3"/>
</dbReference>
<organism evidence="8 9">
    <name type="scientific">Actinocatenispora rupis</name>
    <dbReference type="NCBI Taxonomy" id="519421"/>
    <lineage>
        <taxon>Bacteria</taxon>
        <taxon>Bacillati</taxon>
        <taxon>Actinomycetota</taxon>
        <taxon>Actinomycetes</taxon>
        <taxon>Micromonosporales</taxon>
        <taxon>Micromonosporaceae</taxon>
        <taxon>Actinocatenispora</taxon>
    </lineage>
</organism>
<dbReference type="Pfam" id="PF13424">
    <property type="entry name" value="TPR_12"/>
    <property type="match status" value="2"/>
</dbReference>
<dbReference type="SUPFAM" id="SSF46894">
    <property type="entry name" value="C-terminal effector domain of the bipartite response regulators"/>
    <property type="match status" value="1"/>
</dbReference>
<dbReference type="PROSITE" id="PS51755">
    <property type="entry name" value="OMPR_PHOB"/>
    <property type="match status" value="1"/>
</dbReference>
<dbReference type="RefSeq" id="WP_203663520.1">
    <property type="nucleotide sequence ID" value="NZ_BAAAZM010000005.1"/>
</dbReference>
<dbReference type="Pfam" id="PF03704">
    <property type="entry name" value="BTAD"/>
    <property type="match status" value="1"/>
</dbReference>
<keyword evidence="3 6" id="KW-0238">DNA-binding</keyword>
<evidence type="ECO:0000256" key="4">
    <source>
        <dbReference type="ARBA" id="ARBA00023163"/>
    </source>
</evidence>
<evidence type="ECO:0000256" key="5">
    <source>
        <dbReference type="PROSITE-ProRule" id="PRU00339"/>
    </source>
</evidence>
<comment type="similarity">
    <text evidence="1">Belongs to the AfsR/DnrI/RedD regulatory family.</text>
</comment>
<evidence type="ECO:0000313" key="9">
    <source>
        <dbReference type="Proteomes" id="UP000612808"/>
    </source>
</evidence>
<dbReference type="Gene3D" id="1.10.10.10">
    <property type="entry name" value="Winged helix-like DNA-binding domain superfamily/Winged helix DNA-binding domain"/>
    <property type="match status" value="1"/>
</dbReference>
<dbReference type="AlphaFoldDB" id="A0A8J3JHY1"/>
<dbReference type="PROSITE" id="PS50005">
    <property type="entry name" value="TPR"/>
    <property type="match status" value="1"/>
</dbReference>
<dbReference type="SMART" id="SM01043">
    <property type="entry name" value="BTAD"/>
    <property type="match status" value="1"/>
</dbReference>
<dbReference type="InterPro" id="IPR011990">
    <property type="entry name" value="TPR-like_helical_dom_sf"/>
</dbReference>
<keyword evidence="4" id="KW-0804">Transcription</keyword>
<dbReference type="InterPro" id="IPR027417">
    <property type="entry name" value="P-loop_NTPase"/>
</dbReference>
<dbReference type="GO" id="GO:0006355">
    <property type="term" value="P:regulation of DNA-templated transcription"/>
    <property type="evidence" value="ECO:0007669"/>
    <property type="project" value="InterPro"/>
</dbReference>
<feature type="domain" description="OmpR/PhoB-type" evidence="7">
    <location>
        <begin position="1"/>
        <end position="91"/>
    </location>
</feature>
<evidence type="ECO:0000256" key="6">
    <source>
        <dbReference type="PROSITE-ProRule" id="PRU01091"/>
    </source>
</evidence>
<dbReference type="PANTHER" id="PTHR35807:SF1">
    <property type="entry name" value="TRANSCRIPTIONAL REGULATOR REDD"/>
    <property type="match status" value="1"/>
</dbReference>
<gene>
    <name evidence="8" type="ORF">Aru02nite_61770</name>
</gene>
<dbReference type="SMART" id="SM00862">
    <property type="entry name" value="Trans_reg_C"/>
    <property type="match status" value="1"/>
</dbReference>
<dbReference type="Gene3D" id="3.40.50.300">
    <property type="entry name" value="P-loop containing nucleotide triphosphate hydrolases"/>
    <property type="match status" value="1"/>
</dbReference>
<feature type="DNA-binding region" description="OmpR/PhoB-type" evidence="6">
    <location>
        <begin position="1"/>
        <end position="91"/>
    </location>
</feature>
<keyword evidence="5" id="KW-0802">TPR repeat</keyword>
<proteinExistence type="inferred from homology"/>
<evidence type="ECO:0000256" key="3">
    <source>
        <dbReference type="ARBA" id="ARBA00023125"/>
    </source>
</evidence>
<dbReference type="SUPFAM" id="SSF48452">
    <property type="entry name" value="TPR-like"/>
    <property type="match status" value="3"/>
</dbReference>
<keyword evidence="9" id="KW-1185">Reference proteome</keyword>
<dbReference type="GO" id="GO:0000160">
    <property type="term" value="P:phosphorelay signal transduction system"/>
    <property type="evidence" value="ECO:0007669"/>
    <property type="project" value="InterPro"/>
</dbReference>
<accession>A0A8J3JHY1</accession>
<dbReference type="InterPro" id="IPR001867">
    <property type="entry name" value="OmpR/PhoB-type_DNA-bd"/>
</dbReference>
<dbReference type="InterPro" id="IPR019734">
    <property type="entry name" value="TPR_rpt"/>
</dbReference>
<dbReference type="SMART" id="SM00028">
    <property type="entry name" value="TPR"/>
    <property type="match status" value="5"/>
</dbReference>
<dbReference type="InterPro" id="IPR036388">
    <property type="entry name" value="WH-like_DNA-bd_sf"/>
</dbReference>